<gene>
    <name evidence="8" type="ORF">AB1Y20_001531</name>
</gene>
<feature type="transmembrane region" description="Helical" evidence="6">
    <location>
        <begin position="150"/>
        <end position="175"/>
    </location>
</feature>
<dbReference type="Proteomes" id="UP001515480">
    <property type="component" value="Unassembled WGS sequence"/>
</dbReference>
<name>A0AB34K8M2_PRYPA</name>
<feature type="domain" description="EamA" evidence="7">
    <location>
        <begin position="251"/>
        <end position="390"/>
    </location>
</feature>
<feature type="transmembrane region" description="Helical" evidence="6">
    <location>
        <begin position="187"/>
        <end position="207"/>
    </location>
</feature>
<dbReference type="PANTHER" id="PTHR42920">
    <property type="entry name" value="OS03G0707200 PROTEIN-RELATED"/>
    <property type="match status" value="1"/>
</dbReference>
<keyword evidence="5 6" id="KW-0472">Membrane</keyword>
<dbReference type="EMBL" id="JBGBPQ010000001">
    <property type="protein sequence ID" value="KAL1530631.1"/>
    <property type="molecule type" value="Genomic_DNA"/>
</dbReference>
<evidence type="ECO:0000259" key="7">
    <source>
        <dbReference type="Pfam" id="PF00892"/>
    </source>
</evidence>
<protein>
    <recommendedName>
        <fullName evidence="7">EamA domain-containing protein</fullName>
    </recommendedName>
</protein>
<proteinExistence type="predicted"/>
<keyword evidence="2" id="KW-1003">Cell membrane</keyword>
<accession>A0AB34K8M2</accession>
<evidence type="ECO:0000256" key="3">
    <source>
        <dbReference type="ARBA" id="ARBA00022692"/>
    </source>
</evidence>
<feature type="transmembrane region" description="Helical" evidence="6">
    <location>
        <begin position="285"/>
        <end position="309"/>
    </location>
</feature>
<evidence type="ECO:0000313" key="8">
    <source>
        <dbReference type="EMBL" id="KAL1530631.1"/>
    </source>
</evidence>
<feature type="transmembrane region" description="Helical" evidence="6">
    <location>
        <begin position="83"/>
        <end position="103"/>
    </location>
</feature>
<dbReference type="SUPFAM" id="SSF103481">
    <property type="entry name" value="Multidrug resistance efflux transporter EmrE"/>
    <property type="match status" value="1"/>
</dbReference>
<evidence type="ECO:0000256" key="6">
    <source>
        <dbReference type="SAM" id="Phobius"/>
    </source>
</evidence>
<feature type="transmembrane region" description="Helical" evidence="6">
    <location>
        <begin position="246"/>
        <end position="264"/>
    </location>
</feature>
<keyword evidence="9" id="KW-1185">Reference proteome</keyword>
<feature type="transmembrane region" description="Helical" evidence="6">
    <location>
        <begin position="315"/>
        <end position="336"/>
    </location>
</feature>
<evidence type="ECO:0000256" key="5">
    <source>
        <dbReference type="ARBA" id="ARBA00023136"/>
    </source>
</evidence>
<dbReference type="Pfam" id="PF00892">
    <property type="entry name" value="EamA"/>
    <property type="match status" value="1"/>
</dbReference>
<reference evidence="8 9" key="1">
    <citation type="journal article" date="2024" name="Science">
        <title>Giant polyketide synthase enzymes in the biosynthesis of giant marine polyether toxins.</title>
        <authorList>
            <person name="Fallon T.R."/>
            <person name="Shende V.V."/>
            <person name="Wierzbicki I.H."/>
            <person name="Pendleton A.L."/>
            <person name="Watervoot N.F."/>
            <person name="Auber R.P."/>
            <person name="Gonzalez D.J."/>
            <person name="Wisecaver J.H."/>
            <person name="Moore B.S."/>
        </authorList>
    </citation>
    <scope>NUCLEOTIDE SEQUENCE [LARGE SCALE GENOMIC DNA]</scope>
    <source>
        <strain evidence="8 9">12B1</strain>
    </source>
</reference>
<feature type="transmembrane region" description="Helical" evidence="6">
    <location>
        <begin position="214"/>
        <end position="234"/>
    </location>
</feature>
<dbReference type="InterPro" id="IPR051258">
    <property type="entry name" value="Diverse_Substrate_Transporter"/>
</dbReference>
<dbReference type="InterPro" id="IPR000620">
    <property type="entry name" value="EamA_dom"/>
</dbReference>
<dbReference type="PANTHER" id="PTHR42920:SF5">
    <property type="entry name" value="EAMA DOMAIN-CONTAINING PROTEIN"/>
    <property type="match status" value="1"/>
</dbReference>
<organism evidence="8 9">
    <name type="scientific">Prymnesium parvum</name>
    <name type="common">Toxic golden alga</name>
    <dbReference type="NCBI Taxonomy" id="97485"/>
    <lineage>
        <taxon>Eukaryota</taxon>
        <taxon>Haptista</taxon>
        <taxon>Haptophyta</taxon>
        <taxon>Prymnesiophyceae</taxon>
        <taxon>Prymnesiales</taxon>
        <taxon>Prymnesiaceae</taxon>
        <taxon>Prymnesium</taxon>
    </lineage>
</organism>
<comment type="subcellular location">
    <subcellularLocation>
        <location evidence="1">Cell membrane</location>
        <topology evidence="1">Multi-pass membrane protein</topology>
    </subcellularLocation>
</comment>
<sequence length="407" mass="42117">MVSSTCHFLKQVAELNQGGSAGIQLQVALLLALGAARPSTAAPAPVVRARYASDTTLAASMVRAADSPSTPSTPPISVMRGRMLLLSAGCIWGTYAVLLKAINSGDSKPLPAIFVTAARYQFLCLFAFLQKKFALRSAASSPADPATTHASMPGLTLAAAELAAIAIASTLLSIWGVALIPSVTSEILASTVHIFVPLLNVLFSGSFHSTEFGIRTWTGCCISFCAAVCVSATSVDGGAGIPTAPLVGQAAVVASAMVLALQRVRAQQHLKLYPASLLNNARMLWMGYLSLALVVVDALCGGSSAATFFQIQSVALRQWALMALSVFLSAFVAAGFQYEAQAVIPAANAQPFLALQPIFTAAWARLLHGEPIPVAAIVGGCAQICGAVIASKDKQVLTTSGQMGKKQ</sequence>
<comment type="caution">
    <text evidence="8">The sequence shown here is derived from an EMBL/GenBank/DDBJ whole genome shotgun (WGS) entry which is preliminary data.</text>
</comment>
<keyword evidence="3 6" id="KW-0812">Transmembrane</keyword>
<evidence type="ECO:0000313" key="9">
    <source>
        <dbReference type="Proteomes" id="UP001515480"/>
    </source>
</evidence>
<feature type="transmembrane region" description="Helical" evidence="6">
    <location>
        <begin position="109"/>
        <end position="129"/>
    </location>
</feature>
<keyword evidence="4 6" id="KW-1133">Transmembrane helix</keyword>
<dbReference type="GO" id="GO:0005886">
    <property type="term" value="C:plasma membrane"/>
    <property type="evidence" value="ECO:0007669"/>
    <property type="project" value="UniProtKB-SubCell"/>
</dbReference>
<dbReference type="InterPro" id="IPR037185">
    <property type="entry name" value="EmrE-like"/>
</dbReference>
<evidence type="ECO:0000256" key="2">
    <source>
        <dbReference type="ARBA" id="ARBA00022475"/>
    </source>
</evidence>
<evidence type="ECO:0000256" key="1">
    <source>
        <dbReference type="ARBA" id="ARBA00004651"/>
    </source>
</evidence>
<dbReference type="AlphaFoldDB" id="A0AB34K8M2"/>
<evidence type="ECO:0000256" key="4">
    <source>
        <dbReference type="ARBA" id="ARBA00022989"/>
    </source>
</evidence>